<organism evidence="1 2">
    <name type="scientific">Stylosanthes scabra</name>
    <dbReference type="NCBI Taxonomy" id="79078"/>
    <lineage>
        <taxon>Eukaryota</taxon>
        <taxon>Viridiplantae</taxon>
        <taxon>Streptophyta</taxon>
        <taxon>Embryophyta</taxon>
        <taxon>Tracheophyta</taxon>
        <taxon>Spermatophyta</taxon>
        <taxon>Magnoliopsida</taxon>
        <taxon>eudicotyledons</taxon>
        <taxon>Gunneridae</taxon>
        <taxon>Pentapetalae</taxon>
        <taxon>rosids</taxon>
        <taxon>fabids</taxon>
        <taxon>Fabales</taxon>
        <taxon>Fabaceae</taxon>
        <taxon>Papilionoideae</taxon>
        <taxon>50 kb inversion clade</taxon>
        <taxon>dalbergioids sensu lato</taxon>
        <taxon>Dalbergieae</taxon>
        <taxon>Pterocarpus clade</taxon>
        <taxon>Stylosanthes</taxon>
    </lineage>
</organism>
<reference evidence="1 2" key="1">
    <citation type="journal article" date="2023" name="Plants (Basel)">
        <title>Bridging the Gap: Combining Genomics and Transcriptomics Approaches to Understand Stylosanthes scabra, an Orphan Legume from the Brazilian Caatinga.</title>
        <authorList>
            <person name="Ferreira-Neto J.R.C."/>
            <person name="da Silva M.D."/>
            <person name="Binneck E."/>
            <person name="de Melo N.F."/>
            <person name="da Silva R.H."/>
            <person name="de Melo A.L.T.M."/>
            <person name="Pandolfi V."/>
            <person name="Bustamante F.O."/>
            <person name="Brasileiro-Vidal A.C."/>
            <person name="Benko-Iseppon A.M."/>
        </authorList>
    </citation>
    <scope>NUCLEOTIDE SEQUENCE [LARGE SCALE GENOMIC DNA]</scope>
    <source>
        <tissue evidence="1">Leaves</tissue>
    </source>
</reference>
<evidence type="ECO:0000313" key="2">
    <source>
        <dbReference type="Proteomes" id="UP001341840"/>
    </source>
</evidence>
<evidence type="ECO:0008006" key="3">
    <source>
        <dbReference type="Google" id="ProtNLM"/>
    </source>
</evidence>
<dbReference type="Proteomes" id="UP001341840">
    <property type="component" value="Unassembled WGS sequence"/>
</dbReference>
<protein>
    <recommendedName>
        <fullName evidence="3">F-box associated domain-containing protein</fullName>
    </recommendedName>
</protein>
<comment type="caution">
    <text evidence="1">The sequence shown here is derived from an EMBL/GenBank/DDBJ whole genome shotgun (WGS) entry which is preliminary data.</text>
</comment>
<accession>A0ABU6SVB1</accession>
<proteinExistence type="predicted"/>
<dbReference type="EMBL" id="JASCZI010062267">
    <property type="protein sequence ID" value="MED6140292.1"/>
    <property type="molecule type" value="Genomic_DNA"/>
</dbReference>
<keyword evidence="2" id="KW-1185">Reference proteome</keyword>
<gene>
    <name evidence="1" type="ORF">PIB30_091760</name>
</gene>
<name>A0ABU6SVB1_9FABA</name>
<sequence length="307" mass="35443">MSERRDRVNNLPQLGDDGKEFVEQNWKENEDRDESFIIGYGYSSFGEKSHWSNQIHPNTGAEVTLRPPCNLVEYGYFIIIGSDRGNLCIRYSENGEEVKLIVWNPVTKAIADVGDQAFEYWGFNLSTYAFGYLDRSWEYRVVYLSKQMFLRAGFFNMSPTHIVGFSLENATFFEDEIPAVNTRTFHSICKVNKGLGFIFYEDVGLDRQVDVWSLGLTEDMKFTWERIININNFGIPYTPQILHGLDILSVLDSKTTPTGSNDDQRTEVVVSRRNNANGNTRIIYHRGWQMTIFIKSISMHRDGLFDV</sequence>
<evidence type="ECO:0000313" key="1">
    <source>
        <dbReference type="EMBL" id="MED6140292.1"/>
    </source>
</evidence>